<reference evidence="2 3" key="1">
    <citation type="submission" date="2017-06" db="EMBL/GenBank/DDBJ databases">
        <title>Origin of plasmid-mediated fosfomycin resistance gene fosA3.</title>
        <authorList>
            <person name="Ito R."/>
            <person name="Pacey M.P."/>
            <person name="Doi Y."/>
        </authorList>
    </citation>
    <scope>NUCLEOTIDE SEQUENCE [LARGE SCALE GENOMIC DNA]</scope>
    <source>
        <strain evidence="2 3">YDC799</strain>
    </source>
</reference>
<dbReference type="AlphaFoldDB" id="A0A248KK78"/>
<feature type="domain" description="Heparinase II/III-like C-terminal" evidence="1">
    <location>
        <begin position="14"/>
        <end position="87"/>
    </location>
</feature>
<dbReference type="EMBL" id="CP022114">
    <property type="protein sequence ID" value="ASG63686.1"/>
    <property type="molecule type" value="Genomic_DNA"/>
</dbReference>
<organism evidence="2 3">
    <name type="scientific">Kluyvera genomosp. 3</name>
    <dbReference type="NCBI Taxonomy" id="2774055"/>
    <lineage>
        <taxon>Bacteria</taxon>
        <taxon>Pseudomonadati</taxon>
        <taxon>Pseudomonadota</taxon>
        <taxon>Gammaproteobacteria</taxon>
        <taxon>Enterobacterales</taxon>
        <taxon>Enterobacteriaceae</taxon>
        <taxon>Kluyvera</taxon>
    </lineage>
</organism>
<evidence type="ECO:0000313" key="2">
    <source>
        <dbReference type="EMBL" id="ASG63686.1"/>
    </source>
</evidence>
<dbReference type="InterPro" id="IPR012480">
    <property type="entry name" value="Hepar_II_III_C"/>
</dbReference>
<protein>
    <recommendedName>
        <fullName evidence="1">Heparinase II/III-like C-terminal domain-containing protein</fullName>
    </recommendedName>
</protein>
<dbReference type="Gene3D" id="2.70.98.70">
    <property type="match status" value="1"/>
</dbReference>
<gene>
    <name evidence="2" type="ORF">CEW81_15490</name>
</gene>
<sequence>MALLWWGGHGNIAGMHSALNHGHFDGLHLSYFTRGHEILQDYGFARWVNVEPKFGGRYVAENNGYAKKTVAHNTVVVDEGCQNQGDKERAAARYGNTHFFTGSGPYQGMSAFADDYWPGLTNSALCCCSRCRSASARCWSICLRCTATAAISMTIACTLWGKSSTATVN</sequence>
<proteinExistence type="predicted"/>
<dbReference type="Pfam" id="PF07940">
    <property type="entry name" value="Hepar_II_III_C"/>
    <property type="match status" value="1"/>
</dbReference>
<evidence type="ECO:0000313" key="3">
    <source>
        <dbReference type="Proteomes" id="UP000197098"/>
    </source>
</evidence>
<dbReference type="Proteomes" id="UP000197098">
    <property type="component" value="Chromosome"/>
</dbReference>
<dbReference type="GO" id="GO:0016829">
    <property type="term" value="F:lyase activity"/>
    <property type="evidence" value="ECO:0007669"/>
    <property type="project" value="InterPro"/>
</dbReference>
<name>A0A248KK78_9ENTR</name>
<evidence type="ECO:0000259" key="1">
    <source>
        <dbReference type="Pfam" id="PF07940"/>
    </source>
</evidence>
<accession>A0A248KK78</accession>